<feature type="transmembrane region" description="Helical" evidence="8">
    <location>
        <begin position="397"/>
        <end position="420"/>
    </location>
</feature>
<dbReference type="InterPro" id="IPR001248">
    <property type="entry name" value="Pur-cyt_permease"/>
</dbReference>
<keyword evidence="3 7" id="KW-0813">Transport</keyword>
<reference evidence="9" key="1">
    <citation type="submission" date="2020-10" db="EMBL/GenBank/DDBJ databases">
        <title>Ca. Dormibacterota MAGs.</title>
        <authorList>
            <person name="Montgomery K."/>
        </authorList>
    </citation>
    <scope>NUCLEOTIDE SEQUENCE [LARGE SCALE GENOMIC DNA]</scope>
    <source>
        <strain evidence="9">SC8812_S17_10</strain>
    </source>
</reference>
<evidence type="ECO:0000256" key="4">
    <source>
        <dbReference type="ARBA" id="ARBA00022692"/>
    </source>
</evidence>
<evidence type="ECO:0000256" key="8">
    <source>
        <dbReference type="SAM" id="Phobius"/>
    </source>
</evidence>
<dbReference type="PIRSF" id="PIRSF002744">
    <property type="entry name" value="Pur-cyt_permease"/>
    <property type="match status" value="1"/>
</dbReference>
<dbReference type="Proteomes" id="UP000612893">
    <property type="component" value="Unassembled WGS sequence"/>
</dbReference>
<evidence type="ECO:0000256" key="1">
    <source>
        <dbReference type="ARBA" id="ARBA00004141"/>
    </source>
</evidence>
<comment type="subcellular location">
    <subcellularLocation>
        <location evidence="1">Membrane</location>
        <topology evidence="1">Multi-pass membrane protein</topology>
    </subcellularLocation>
</comment>
<evidence type="ECO:0000256" key="2">
    <source>
        <dbReference type="ARBA" id="ARBA00008974"/>
    </source>
</evidence>
<keyword evidence="5 8" id="KW-1133">Transmembrane helix</keyword>
<dbReference type="PANTHER" id="PTHR30569:SF0">
    <property type="entry name" value="CYTOSINE PERMEASE"/>
    <property type="match status" value="1"/>
</dbReference>
<feature type="transmembrane region" description="Helical" evidence="8">
    <location>
        <begin position="35"/>
        <end position="56"/>
    </location>
</feature>
<accession>A0A934K603</accession>
<dbReference type="Gene3D" id="1.10.4160.10">
    <property type="entry name" value="Hydantoin permease"/>
    <property type="match status" value="1"/>
</dbReference>
<evidence type="ECO:0000256" key="5">
    <source>
        <dbReference type="ARBA" id="ARBA00022989"/>
    </source>
</evidence>
<name>A0A934K603_9BACT</name>
<dbReference type="GO" id="GO:0015209">
    <property type="term" value="F:cytosine transmembrane transporter activity"/>
    <property type="evidence" value="ECO:0007669"/>
    <property type="project" value="InterPro"/>
</dbReference>
<evidence type="ECO:0000313" key="9">
    <source>
        <dbReference type="EMBL" id="MBJ7599519.1"/>
    </source>
</evidence>
<feature type="transmembrane region" description="Helical" evidence="8">
    <location>
        <begin position="284"/>
        <end position="303"/>
    </location>
</feature>
<evidence type="ECO:0000256" key="6">
    <source>
        <dbReference type="ARBA" id="ARBA00023136"/>
    </source>
</evidence>
<comment type="caution">
    <text evidence="9">The sequence shown here is derived from an EMBL/GenBank/DDBJ whole genome shotgun (WGS) entry which is preliminary data.</text>
</comment>
<dbReference type="AlphaFoldDB" id="A0A934K603"/>
<feature type="transmembrane region" description="Helical" evidence="8">
    <location>
        <begin position="213"/>
        <end position="236"/>
    </location>
</feature>
<feature type="transmembrane region" description="Helical" evidence="8">
    <location>
        <begin position="146"/>
        <end position="165"/>
    </location>
</feature>
<feature type="transmembrane region" description="Helical" evidence="8">
    <location>
        <begin position="62"/>
        <end position="83"/>
    </location>
</feature>
<comment type="similarity">
    <text evidence="2 7">Belongs to the purine-cytosine permease (2.A.39) family.</text>
</comment>
<proteinExistence type="inferred from homology"/>
<protein>
    <submittedName>
        <fullName evidence="9">Cytosine permease</fullName>
    </submittedName>
</protein>
<dbReference type="EMBL" id="JAEKNR010000155">
    <property type="protein sequence ID" value="MBJ7599519.1"/>
    <property type="molecule type" value="Genomic_DNA"/>
</dbReference>
<feature type="transmembrane region" description="Helical" evidence="8">
    <location>
        <begin position="172"/>
        <end position="193"/>
    </location>
</feature>
<feature type="transmembrane region" description="Helical" evidence="8">
    <location>
        <begin position="330"/>
        <end position="350"/>
    </location>
</feature>
<dbReference type="Pfam" id="PF02133">
    <property type="entry name" value="Transp_cyt_pur"/>
    <property type="match status" value="1"/>
</dbReference>
<feature type="transmembrane region" description="Helical" evidence="8">
    <location>
        <begin position="248"/>
        <end position="272"/>
    </location>
</feature>
<organism evidence="9 10">
    <name type="scientific">Candidatus Nephthysia bennettiae</name>
    <dbReference type="NCBI Taxonomy" id="3127016"/>
    <lineage>
        <taxon>Bacteria</taxon>
        <taxon>Bacillati</taxon>
        <taxon>Candidatus Dormiibacterota</taxon>
        <taxon>Candidatus Dormibacteria</taxon>
        <taxon>Candidatus Dormibacterales</taxon>
        <taxon>Candidatus Dormibacteraceae</taxon>
        <taxon>Candidatus Nephthysia</taxon>
    </lineage>
</organism>
<evidence type="ECO:0000256" key="7">
    <source>
        <dbReference type="PIRNR" id="PIRNR002744"/>
    </source>
</evidence>
<feature type="transmembrane region" description="Helical" evidence="8">
    <location>
        <begin position="120"/>
        <end position="140"/>
    </location>
</feature>
<feature type="transmembrane region" description="Helical" evidence="8">
    <location>
        <begin position="356"/>
        <end position="377"/>
    </location>
</feature>
<sequence>MDSELAQHYRQPGGVEQFGIEAIPEDRRTVKWYDLFAIILNFLVNPGTILVGALAVAAGLAFWAAVVSLVLGISIAFGAYVVMATVGVDYGLPGQVATRFAFGIRGAKVAPSILRSISSVYWFAFQTIAGALGIVAVLHQITGRDFNLAVVSVLFAFAQALIATVGYNSLKYLSRVAFFSKIAITAILLWVLISQQGHSPLQVFGYQGKLGWNWVVMAVWVNAAAAAWLSMITDAADFCRYSRSRADMWVGTFLAAVLGQGISVFLGGYAIASVAGKNTNPFDVMAAGASLWVLIALLIYVVFDNWTINVLNLYTGGLALCNIFTKVGRFWTTLVVSALGIALSLFPSLINGYSSQVSIIGDLFAPIAGILIADYVFVRHMKLDVPALFQRNGRYWYWRGFNWVAIGWTILGFIISVFIPPVMIKTLSTMIITGVLYLVTEAILRSRVDVVARAAADVEVRVDLAQLDRELAAHGAN</sequence>
<feature type="transmembrane region" description="Helical" evidence="8">
    <location>
        <begin position="426"/>
        <end position="444"/>
    </location>
</feature>
<evidence type="ECO:0000256" key="3">
    <source>
        <dbReference type="ARBA" id="ARBA00022448"/>
    </source>
</evidence>
<keyword evidence="4 8" id="KW-0812">Transmembrane</keyword>
<dbReference type="GO" id="GO:0005886">
    <property type="term" value="C:plasma membrane"/>
    <property type="evidence" value="ECO:0007669"/>
    <property type="project" value="TreeGrafter"/>
</dbReference>
<gene>
    <name evidence="9" type="ORF">JF922_15750</name>
</gene>
<evidence type="ECO:0000313" key="10">
    <source>
        <dbReference type="Proteomes" id="UP000612893"/>
    </source>
</evidence>
<keyword evidence="6 7" id="KW-0472">Membrane</keyword>
<dbReference type="RefSeq" id="WP_338203034.1">
    <property type="nucleotide sequence ID" value="NZ_JAEKNR010000155.1"/>
</dbReference>
<dbReference type="InterPro" id="IPR026030">
    <property type="entry name" value="Pur-cyt_permease_Fcy2/21/22"/>
</dbReference>
<dbReference type="InterPro" id="IPR030191">
    <property type="entry name" value="CodB"/>
</dbReference>
<keyword evidence="10" id="KW-1185">Reference proteome</keyword>
<dbReference type="PANTHER" id="PTHR30569">
    <property type="entry name" value="CYTOSINE TRANSPORTER CODB"/>
    <property type="match status" value="1"/>
</dbReference>